<dbReference type="InterPro" id="IPR036259">
    <property type="entry name" value="MFS_trans_sf"/>
</dbReference>
<organism evidence="7 8">
    <name type="scientific">Zasmidium cellare</name>
    <name type="common">Wine cellar mold</name>
    <name type="synonym">Racodium cellare</name>
    <dbReference type="NCBI Taxonomy" id="395010"/>
    <lineage>
        <taxon>Eukaryota</taxon>
        <taxon>Fungi</taxon>
        <taxon>Dikarya</taxon>
        <taxon>Ascomycota</taxon>
        <taxon>Pezizomycotina</taxon>
        <taxon>Dothideomycetes</taxon>
        <taxon>Dothideomycetidae</taxon>
        <taxon>Mycosphaerellales</taxon>
        <taxon>Mycosphaerellaceae</taxon>
        <taxon>Zasmidium</taxon>
    </lineage>
</organism>
<name>A0ABR0E384_ZASCE</name>
<dbReference type="EMBL" id="JAXOVC010000011">
    <property type="protein sequence ID" value="KAK4495887.1"/>
    <property type="molecule type" value="Genomic_DNA"/>
</dbReference>
<evidence type="ECO:0000256" key="1">
    <source>
        <dbReference type="ARBA" id="ARBA00004141"/>
    </source>
</evidence>
<feature type="transmembrane region" description="Helical" evidence="6">
    <location>
        <begin position="109"/>
        <end position="128"/>
    </location>
</feature>
<dbReference type="PANTHER" id="PTHR23502">
    <property type="entry name" value="MAJOR FACILITATOR SUPERFAMILY"/>
    <property type="match status" value="1"/>
</dbReference>
<feature type="transmembrane region" description="Helical" evidence="6">
    <location>
        <begin position="20"/>
        <end position="39"/>
    </location>
</feature>
<sequence length="295" mass="32414">MSVPESRQVTLQHTEFLGNPPYVITFIIFMIVTIPTALFRNAPAFVFLRFVQGFFGSPVLATGGASIADVYDEAHVSIAMNLWGFACFVAPPIGTTIAAAGINQLGWRFSIWEILIASAPILIMLLILPETNTDTILYNRAKRLRRATGNERIRSQSEINQAHLDFKTIVKEALYVPALATIQDPAVLFASVYLMLIYGIYYSFFEAFPLVYEELYHFELLQQGLAFMPLAVGTIIGAAAYIAFLWYSRRPKLLTGTPLPQKQSSAPPSSPPSSHPWAFSSSAGPPTPPSPGSPP</sequence>
<feature type="transmembrane region" description="Helical" evidence="6">
    <location>
        <begin position="186"/>
        <end position="205"/>
    </location>
</feature>
<proteinExistence type="predicted"/>
<feature type="compositionally biased region" description="Low complexity" evidence="5">
    <location>
        <begin position="275"/>
        <end position="284"/>
    </location>
</feature>
<protein>
    <recommendedName>
        <fullName evidence="9">Major facilitator superfamily (MFS) profile domain-containing protein</fullName>
    </recommendedName>
</protein>
<accession>A0ABR0E384</accession>
<dbReference type="SUPFAM" id="SSF103473">
    <property type="entry name" value="MFS general substrate transporter"/>
    <property type="match status" value="1"/>
</dbReference>
<feature type="compositionally biased region" description="Pro residues" evidence="5">
    <location>
        <begin position="285"/>
        <end position="295"/>
    </location>
</feature>
<reference evidence="7 8" key="1">
    <citation type="journal article" date="2023" name="G3 (Bethesda)">
        <title>A chromosome-level genome assembly of Zasmidium syzygii isolated from banana leaves.</title>
        <authorList>
            <person name="van Westerhoven A.C."/>
            <person name="Mehrabi R."/>
            <person name="Talebi R."/>
            <person name="Steentjes M.B.F."/>
            <person name="Corcolon B."/>
            <person name="Chong P.A."/>
            <person name="Kema G.H.J."/>
            <person name="Seidl M.F."/>
        </authorList>
    </citation>
    <scope>NUCLEOTIDE SEQUENCE [LARGE SCALE GENOMIC DNA]</scope>
    <source>
        <strain evidence="7 8">P124</strain>
    </source>
</reference>
<evidence type="ECO:0000256" key="2">
    <source>
        <dbReference type="ARBA" id="ARBA00022692"/>
    </source>
</evidence>
<dbReference type="InterPro" id="IPR011701">
    <property type="entry name" value="MFS"/>
</dbReference>
<evidence type="ECO:0008006" key="9">
    <source>
        <dbReference type="Google" id="ProtNLM"/>
    </source>
</evidence>
<dbReference type="Proteomes" id="UP001305779">
    <property type="component" value="Unassembled WGS sequence"/>
</dbReference>
<evidence type="ECO:0000256" key="6">
    <source>
        <dbReference type="SAM" id="Phobius"/>
    </source>
</evidence>
<comment type="caution">
    <text evidence="7">The sequence shown here is derived from an EMBL/GenBank/DDBJ whole genome shotgun (WGS) entry which is preliminary data.</text>
</comment>
<feature type="transmembrane region" description="Helical" evidence="6">
    <location>
        <begin position="225"/>
        <end position="247"/>
    </location>
</feature>
<evidence type="ECO:0000256" key="5">
    <source>
        <dbReference type="SAM" id="MobiDB-lite"/>
    </source>
</evidence>
<evidence type="ECO:0000313" key="8">
    <source>
        <dbReference type="Proteomes" id="UP001305779"/>
    </source>
</evidence>
<keyword evidence="4 6" id="KW-0472">Membrane</keyword>
<evidence type="ECO:0000256" key="3">
    <source>
        <dbReference type="ARBA" id="ARBA00022989"/>
    </source>
</evidence>
<keyword evidence="2 6" id="KW-0812">Transmembrane</keyword>
<comment type="subcellular location">
    <subcellularLocation>
        <location evidence="1">Membrane</location>
        <topology evidence="1">Multi-pass membrane protein</topology>
    </subcellularLocation>
</comment>
<dbReference type="Gene3D" id="1.20.1250.20">
    <property type="entry name" value="MFS general substrate transporter like domains"/>
    <property type="match status" value="1"/>
</dbReference>
<feature type="region of interest" description="Disordered" evidence="5">
    <location>
        <begin position="257"/>
        <end position="295"/>
    </location>
</feature>
<gene>
    <name evidence="7" type="ORF">PRZ48_013155</name>
</gene>
<feature type="transmembrane region" description="Helical" evidence="6">
    <location>
        <begin position="82"/>
        <end position="103"/>
    </location>
</feature>
<keyword evidence="8" id="KW-1185">Reference proteome</keyword>
<evidence type="ECO:0000313" key="7">
    <source>
        <dbReference type="EMBL" id="KAK4495887.1"/>
    </source>
</evidence>
<dbReference type="PANTHER" id="PTHR23502:SF23">
    <property type="entry name" value="FLUCONAZOLE RESISTANCE PROTEIN 1"/>
    <property type="match status" value="1"/>
</dbReference>
<evidence type="ECO:0000256" key="4">
    <source>
        <dbReference type="ARBA" id="ARBA00023136"/>
    </source>
</evidence>
<keyword evidence="3 6" id="KW-1133">Transmembrane helix</keyword>
<dbReference type="Pfam" id="PF07690">
    <property type="entry name" value="MFS_1"/>
    <property type="match status" value="1"/>
</dbReference>